<feature type="non-terminal residue" evidence="2">
    <location>
        <position position="1"/>
    </location>
</feature>
<proteinExistence type="predicted"/>
<dbReference type="InterPro" id="IPR049226">
    <property type="entry name" value="DUF6823"/>
</dbReference>
<comment type="caution">
    <text evidence="2">The sequence shown here is derived from an EMBL/GenBank/DDBJ whole genome shotgun (WGS) entry which is preliminary data.</text>
</comment>
<gene>
    <name evidence="2" type="ORF">TSOC_014712</name>
</gene>
<feature type="compositionally biased region" description="Basic and acidic residues" evidence="1">
    <location>
        <begin position="7"/>
        <end position="18"/>
    </location>
</feature>
<evidence type="ECO:0000256" key="1">
    <source>
        <dbReference type="SAM" id="MobiDB-lite"/>
    </source>
</evidence>
<feature type="region of interest" description="Disordered" evidence="1">
    <location>
        <begin position="1"/>
        <end position="48"/>
    </location>
</feature>
<sequence>PPSNSKSKSDVNDEKEAEFQAQQALRQKRKSGELIKEANDRRKKVAETLADRKALRRAEKDSLARGEMPETLKAWKPYDKEADEKASSGIIVPLLPFGIKKYDDVSRLAVGGR</sequence>
<dbReference type="AlphaFoldDB" id="A0A2J7ZGV2"/>
<dbReference type="Pfam" id="PF20709">
    <property type="entry name" value="DUF6823"/>
    <property type="match status" value="1"/>
</dbReference>
<organism evidence="2 3">
    <name type="scientific">Tetrabaena socialis</name>
    <dbReference type="NCBI Taxonomy" id="47790"/>
    <lineage>
        <taxon>Eukaryota</taxon>
        <taxon>Viridiplantae</taxon>
        <taxon>Chlorophyta</taxon>
        <taxon>core chlorophytes</taxon>
        <taxon>Chlorophyceae</taxon>
        <taxon>CS clade</taxon>
        <taxon>Chlamydomonadales</taxon>
        <taxon>Tetrabaenaceae</taxon>
        <taxon>Tetrabaena</taxon>
    </lineage>
</organism>
<accession>A0A2J7ZGV2</accession>
<dbReference type="EMBL" id="PGGS01002736">
    <property type="protein sequence ID" value="PNG99504.1"/>
    <property type="molecule type" value="Genomic_DNA"/>
</dbReference>
<name>A0A2J7ZGV2_9CHLO</name>
<keyword evidence="3" id="KW-1185">Reference proteome</keyword>
<feature type="compositionally biased region" description="Basic and acidic residues" evidence="1">
    <location>
        <begin position="30"/>
        <end position="48"/>
    </location>
</feature>
<dbReference type="OrthoDB" id="199317at2759"/>
<evidence type="ECO:0000313" key="3">
    <source>
        <dbReference type="Proteomes" id="UP000236333"/>
    </source>
</evidence>
<reference evidence="2 3" key="1">
    <citation type="journal article" date="2017" name="Mol. Biol. Evol.">
        <title>The 4-celled Tetrabaena socialis nuclear genome reveals the essential components for genetic control of cell number at the origin of multicellularity in the volvocine lineage.</title>
        <authorList>
            <person name="Featherston J."/>
            <person name="Arakaki Y."/>
            <person name="Hanschen E.R."/>
            <person name="Ferris P.J."/>
            <person name="Michod R.E."/>
            <person name="Olson B.J.S.C."/>
            <person name="Nozaki H."/>
            <person name="Durand P.M."/>
        </authorList>
    </citation>
    <scope>NUCLEOTIDE SEQUENCE [LARGE SCALE GENOMIC DNA]</scope>
    <source>
        <strain evidence="2 3">NIES-571</strain>
    </source>
</reference>
<evidence type="ECO:0000313" key="2">
    <source>
        <dbReference type="EMBL" id="PNG99504.1"/>
    </source>
</evidence>
<protein>
    <submittedName>
        <fullName evidence="2">Uncharacterized protein</fullName>
    </submittedName>
</protein>
<dbReference type="Proteomes" id="UP000236333">
    <property type="component" value="Unassembled WGS sequence"/>
</dbReference>